<evidence type="ECO:0000313" key="3">
    <source>
        <dbReference type="Proteomes" id="UP000242188"/>
    </source>
</evidence>
<sequence length="504" mass="56502">MDCGYDHEPEPDPMFEGDTALGSIDEVSGFLNQLVDQSITDLIKQDITRGEFQDEELPLPGLKEKKMKQKEEEFATSKSLPCLNLKQMDGIPKSTSTPMQKTSSLPSVRQIKPSPVRVDNWDMRRNTLIRQYQKAMIDSHVYHMPSVIQGKPETGSRPVTLSDLAVPQSPAKIPQVISSGTNVIAQDNNMDDNIEEMIGEFVSESLLSITNEKADQGNEMQENSLDDQVDDFIATSLSSIVSNTESLQAEREMEKEIHEDEEGHSVKLTATSVVSKAEREMEKEIHEDEEGHSLKLTATFVVSKAEREMEKEIHEDEEGHSLKLNTATSVVSEAEREMEEKLNDTESHSVKRAPTSLESVAEKGVAGLSSTTLDMTKPSLDIGSERKPSSSSIFGLLFKRRKSNGSRKLKFPCFGFVFCTVPQDVDEDAGDSGCSSKINPVKKPGFLKRLFPCLRRRGARASSQFKLAVIGLWCDSLGHEWFLYNHHWSVVCYTKNQWLRCMLY</sequence>
<dbReference type="EMBL" id="NEDP02005579">
    <property type="protein sequence ID" value="OWF37820.1"/>
    <property type="molecule type" value="Genomic_DNA"/>
</dbReference>
<gene>
    <name evidence="2" type="ORF">KP79_PYT06019</name>
</gene>
<keyword evidence="3" id="KW-1185">Reference proteome</keyword>
<proteinExistence type="predicted"/>
<protein>
    <submittedName>
        <fullName evidence="2">Uncharacterized protein</fullName>
    </submittedName>
</protein>
<dbReference type="OrthoDB" id="10527872at2759"/>
<dbReference type="Proteomes" id="UP000242188">
    <property type="component" value="Unassembled WGS sequence"/>
</dbReference>
<comment type="caution">
    <text evidence="2">The sequence shown here is derived from an EMBL/GenBank/DDBJ whole genome shotgun (WGS) entry which is preliminary data.</text>
</comment>
<organism evidence="2 3">
    <name type="scientific">Mizuhopecten yessoensis</name>
    <name type="common">Japanese scallop</name>
    <name type="synonym">Patinopecten yessoensis</name>
    <dbReference type="NCBI Taxonomy" id="6573"/>
    <lineage>
        <taxon>Eukaryota</taxon>
        <taxon>Metazoa</taxon>
        <taxon>Spiralia</taxon>
        <taxon>Lophotrochozoa</taxon>
        <taxon>Mollusca</taxon>
        <taxon>Bivalvia</taxon>
        <taxon>Autobranchia</taxon>
        <taxon>Pteriomorphia</taxon>
        <taxon>Pectinida</taxon>
        <taxon>Pectinoidea</taxon>
        <taxon>Pectinidae</taxon>
        <taxon>Mizuhopecten</taxon>
    </lineage>
</organism>
<feature type="compositionally biased region" description="Basic and acidic residues" evidence="1">
    <location>
        <begin position="340"/>
        <end position="349"/>
    </location>
</feature>
<dbReference type="AlphaFoldDB" id="A0A210PMT8"/>
<name>A0A210PMT8_MIZYE</name>
<feature type="region of interest" description="Disordered" evidence="1">
    <location>
        <begin position="340"/>
        <end position="364"/>
    </location>
</feature>
<evidence type="ECO:0000313" key="2">
    <source>
        <dbReference type="EMBL" id="OWF37820.1"/>
    </source>
</evidence>
<evidence type="ECO:0000256" key="1">
    <source>
        <dbReference type="SAM" id="MobiDB-lite"/>
    </source>
</evidence>
<accession>A0A210PMT8</accession>
<reference evidence="2 3" key="1">
    <citation type="journal article" date="2017" name="Nat. Ecol. Evol.">
        <title>Scallop genome provides insights into evolution of bilaterian karyotype and development.</title>
        <authorList>
            <person name="Wang S."/>
            <person name="Zhang J."/>
            <person name="Jiao W."/>
            <person name="Li J."/>
            <person name="Xun X."/>
            <person name="Sun Y."/>
            <person name="Guo X."/>
            <person name="Huan P."/>
            <person name="Dong B."/>
            <person name="Zhang L."/>
            <person name="Hu X."/>
            <person name="Sun X."/>
            <person name="Wang J."/>
            <person name="Zhao C."/>
            <person name="Wang Y."/>
            <person name="Wang D."/>
            <person name="Huang X."/>
            <person name="Wang R."/>
            <person name="Lv J."/>
            <person name="Li Y."/>
            <person name="Zhang Z."/>
            <person name="Liu B."/>
            <person name="Lu W."/>
            <person name="Hui Y."/>
            <person name="Liang J."/>
            <person name="Zhou Z."/>
            <person name="Hou R."/>
            <person name="Li X."/>
            <person name="Liu Y."/>
            <person name="Li H."/>
            <person name="Ning X."/>
            <person name="Lin Y."/>
            <person name="Zhao L."/>
            <person name="Xing Q."/>
            <person name="Dou J."/>
            <person name="Li Y."/>
            <person name="Mao J."/>
            <person name="Guo H."/>
            <person name="Dou H."/>
            <person name="Li T."/>
            <person name="Mu C."/>
            <person name="Jiang W."/>
            <person name="Fu Q."/>
            <person name="Fu X."/>
            <person name="Miao Y."/>
            <person name="Liu J."/>
            <person name="Yu Q."/>
            <person name="Li R."/>
            <person name="Liao H."/>
            <person name="Li X."/>
            <person name="Kong Y."/>
            <person name="Jiang Z."/>
            <person name="Chourrout D."/>
            <person name="Li R."/>
            <person name="Bao Z."/>
        </authorList>
    </citation>
    <scope>NUCLEOTIDE SEQUENCE [LARGE SCALE GENOMIC DNA]</scope>
    <source>
        <strain evidence="2 3">PY_sf001</strain>
    </source>
</reference>